<proteinExistence type="predicted"/>
<evidence type="ECO:0008006" key="5">
    <source>
        <dbReference type="Google" id="ProtNLM"/>
    </source>
</evidence>
<gene>
    <name evidence="3" type="ORF">DXX94_14780</name>
</gene>
<keyword evidence="1" id="KW-1133">Transmembrane helix</keyword>
<name>A0A3E0U510_9GAMM</name>
<dbReference type="Proteomes" id="UP000256899">
    <property type="component" value="Unassembled WGS sequence"/>
</dbReference>
<sequence length="437" mass="49794">MNIFRVLTAFFLLCNTAIGASFDVEDPHICKHTLAKYKQSIAQQDSALDGLINAVLLHCQDQHQASIEALSPVLSKPADLSSKQLTYAYILQSVNLNNIADDNSCAAAKLSMAHGMNSNSELLSIRAELNYFSFCNVYDDNTQHALKRLYELNQIAANMDSLSLQLVIHNQLSFVYYMLEQNQLSAEEAEKALALSEQLAADDYLLTLFNLIDAYLDAKELSLAEQRLALYEERLASSQSEFEHYLFHYAKSYLAYLQADYRKVLTVQSQYFEKTDFSSPSFDEKLAILKGLSCWQLAQYECMEQTIKQHFSQYIANDGEQAISRLGLYELLIHWHTYQQDHRSLNKAQQGYFNLANDKLIRQQQAAKVLGVAKLNNEVIRLNSEGVHKQLVAQNQTLQNYRVLIGVIGTLLVIVTLAYLHLRRRVSQQVLRINELK</sequence>
<evidence type="ECO:0000256" key="1">
    <source>
        <dbReference type="SAM" id="Phobius"/>
    </source>
</evidence>
<keyword evidence="1" id="KW-0472">Membrane</keyword>
<protein>
    <recommendedName>
        <fullName evidence="5">GGDEF domain-containing protein</fullName>
    </recommendedName>
</protein>
<keyword evidence="1" id="KW-0812">Transmembrane</keyword>
<dbReference type="EMBL" id="QUOT01000001">
    <property type="protein sequence ID" value="REL31879.1"/>
    <property type="molecule type" value="Genomic_DNA"/>
</dbReference>
<feature type="transmembrane region" description="Helical" evidence="1">
    <location>
        <begin position="401"/>
        <end position="422"/>
    </location>
</feature>
<dbReference type="AlphaFoldDB" id="A0A3E0U510"/>
<evidence type="ECO:0000313" key="3">
    <source>
        <dbReference type="EMBL" id="REL31879.1"/>
    </source>
</evidence>
<comment type="caution">
    <text evidence="3">The sequence shown here is derived from an EMBL/GenBank/DDBJ whole genome shotgun (WGS) entry which is preliminary data.</text>
</comment>
<feature type="chain" id="PRO_5017554543" description="GGDEF domain-containing protein" evidence="2">
    <location>
        <begin position="20"/>
        <end position="437"/>
    </location>
</feature>
<dbReference type="RefSeq" id="WP_116017056.1">
    <property type="nucleotide sequence ID" value="NZ_QUOT01000001.1"/>
</dbReference>
<reference evidence="4" key="1">
    <citation type="submission" date="2018-08" db="EMBL/GenBank/DDBJ databases">
        <title>Thalassotalea euphylliae genome.</title>
        <authorList>
            <person name="Summers S."/>
            <person name="Rice S.A."/>
            <person name="Freckelton M.L."/>
            <person name="Nedved B.T."/>
            <person name="Hadfield M.G."/>
        </authorList>
    </citation>
    <scope>NUCLEOTIDE SEQUENCE [LARGE SCALE GENOMIC DNA]</scope>
    <source>
        <strain evidence="4">H3</strain>
    </source>
</reference>
<feature type="signal peptide" evidence="2">
    <location>
        <begin position="1"/>
        <end position="19"/>
    </location>
</feature>
<organism evidence="3 4">
    <name type="scientific">Thalassotalea euphylliae</name>
    <dbReference type="NCBI Taxonomy" id="1655234"/>
    <lineage>
        <taxon>Bacteria</taxon>
        <taxon>Pseudomonadati</taxon>
        <taxon>Pseudomonadota</taxon>
        <taxon>Gammaproteobacteria</taxon>
        <taxon>Alteromonadales</taxon>
        <taxon>Colwelliaceae</taxon>
        <taxon>Thalassotalea</taxon>
    </lineage>
</organism>
<keyword evidence="4" id="KW-1185">Reference proteome</keyword>
<evidence type="ECO:0000256" key="2">
    <source>
        <dbReference type="SAM" id="SignalP"/>
    </source>
</evidence>
<keyword evidence="2" id="KW-0732">Signal</keyword>
<accession>A0A3E0U510</accession>
<evidence type="ECO:0000313" key="4">
    <source>
        <dbReference type="Proteomes" id="UP000256899"/>
    </source>
</evidence>